<dbReference type="Pfam" id="PF01455">
    <property type="entry name" value="HupF_HypC"/>
    <property type="match status" value="1"/>
</dbReference>
<protein>
    <recommendedName>
        <fullName evidence="3">Hydrogenase maturation factor HypC</fullName>
    </recommendedName>
</protein>
<dbReference type="GO" id="GO:0051604">
    <property type="term" value="P:protein maturation"/>
    <property type="evidence" value="ECO:0007669"/>
    <property type="project" value="TreeGrafter"/>
</dbReference>
<dbReference type="GO" id="GO:1902670">
    <property type="term" value="F:carbon dioxide binding"/>
    <property type="evidence" value="ECO:0007669"/>
    <property type="project" value="TreeGrafter"/>
</dbReference>
<dbReference type="PANTHER" id="PTHR35177:SF2">
    <property type="entry name" value="HYDROGENASE MATURATION FACTOR HYBG"/>
    <property type="match status" value="1"/>
</dbReference>
<dbReference type="FunFam" id="2.30.30.140:FF:000022">
    <property type="entry name" value="Hydrogenase assembly chaperone HybG"/>
    <property type="match status" value="1"/>
</dbReference>
<dbReference type="Gene3D" id="2.30.30.140">
    <property type="match status" value="1"/>
</dbReference>
<organism evidence="4 5">
    <name type="scientific">Rhodopila globiformis</name>
    <name type="common">Rhodopseudomonas globiformis</name>
    <dbReference type="NCBI Taxonomy" id="1071"/>
    <lineage>
        <taxon>Bacteria</taxon>
        <taxon>Pseudomonadati</taxon>
        <taxon>Pseudomonadota</taxon>
        <taxon>Alphaproteobacteria</taxon>
        <taxon>Acetobacterales</taxon>
        <taxon>Acetobacteraceae</taxon>
        <taxon>Rhodopila</taxon>
    </lineage>
</organism>
<dbReference type="RefSeq" id="WP_104517171.1">
    <property type="nucleotide sequence ID" value="NZ_NHRY01000038.1"/>
</dbReference>
<evidence type="ECO:0000256" key="2">
    <source>
        <dbReference type="ARBA" id="ARBA00053969"/>
    </source>
</evidence>
<dbReference type="Proteomes" id="UP000239724">
    <property type="component" value="Unassembled WGS sequence"/>
</dbReference>
<dbReference type="AlphaFoldDB" id="A0A2S6NNH4"/>
<comment type="similarity">
    <text evidence="1">Belongs to the HupF/HypC family.</text>
</comment>
<dbReference type="SUPFAM" id="SSF159127">
    <property type="entry name" value="HupF/HypC-like"/>
    <property type="match status" value="1"/>
</dbReference>
<dbReference type="OrthoDB" id="9806017at2"/>
<comment type="caution">
    <text evidence="4">The sequence shown here is derived from an EMBL/GenBank/DDBJ whole genome shotgun (WGS) entry which is preliminary data.</text>
</comment>
<gene>
    <name evidence="4" type="ORF">CCS01_02030</name>
</gene>
<evidence type="ECO:0000313" key="4">
    <source>
        <dbReference type="EMBL" id="PPQ38647.1"/>
    </source>
</evidence>
<proteinExistence type="inferred from homology"/>
<name>A0A2S6NNH4_RHOGL</name>
<dbReference type="GO" id="GO:0005506">
    <property type="term" value="F:iron ion binding"/>
    <property type="evidence" value="ECO:0007669"/>
    <property type="project" value="TreeGrafter"/>
</dbReference>
<dbReference type="EMBL" id="NHRY01000038">
    <property type="protein sequence ID" value="PPQ38647.1"/>
    <property type="molecule type" value="Genomic_DNA"/>
</dbReference>
<accession>A0A2S6NNH4</accession>
<keyword evidence="5" id="KW-1185">Reference proteome</keyword>
<sequence>MCLAIPALITALLPDQMARISLDGVSKTISVALVEDLAPGDYVIVHVGHALSKIDAAEAARTLELLAEAGLLAGAAEAPA</sequence>
<dbReference type="NCBIfam" id="TIGR00074">
    <property type="entry name" value="hypC_hupF"/>
    <property type="match status" value="1"/>
</dbReference>
<dbReference type="PRINTS" id="PR00445">
    <property type="entry name" value="HUPFHYPC"/>
</dbReference>
<dbReference type="PANTHER" id="PTHR35177">
    <property type="entry name" value="HYDROGENASE MATURATION FACTOR HYBG"/>
    <property type="match status" value="1"/>
</dbReference>
<reference evidence="4 5" key="1">
    <citation type="journal article" date="2018" name="Arch. Microbiol.">
        <title>New insights into the metabolic potential of the phototrophic purple bacterium Rhodopila globiformis DSM 161(T) from its draft genome sequence and evidence for a vanadium-dependent nitrogenase.</title>
        <authorList>
            <person name="Imhoff J.F."/>
            <person name="Rahn T."/>
            <person name="Kunzel S."/>
            <person name="Neulinger S.C."/>
        </authorList>
    </citation>
    <scope>NUCLEOTIDE SEQUENCE [LARGE SCALE GENOMIC DNA]</scope>
    <source>
        <strain evidence="4 5">DSM 161</strain>
    </source>
</reference>
<evidence type="ECO:0000256" key="1">
    <source>
        <dbReference type="ARBA" id="ARBA00006018"/>
    </source>
</evidence>
<comment type="function">
    <text evidence="2">Involved in the maturation of [NiFe] hydrogenases. Involved in the biosynthesis of the Fe(CN)(2)CO cofactor.</text>
</comment>
<evidence type="ECO:0000256" key="3">
    <source>
        <dbReference type="ARBA" id="ARBA00071976"/>
    </source>
</evidence>
<evidence type="ECO:0000313" key="5">
    <source>
        <dbReference type="Proteomes" id="UP000239724"/>
    </source>
</evidence>
<dbReference type="InterPro" id="IPR001109">
    <property type="entry name" value="Hydrogenase_HupF/HypC"/>
</dbReference>